<evidence type="ECO:0000256" key="1">
    <source>
        <dbReference type="SAM" id="SignalP"/>
    </source>
</evidence>
<protein>
    <submittedName>
        <fullName evidence="3">Uncharacterized protein LOC120106635</fullName>
    </submittedName>
</protein>
<dbReference type="RefSeq" id="XP_038975559.1">
    <property type="nucleotide sequence ID" value="XM_039119631.1"/>
</dbReference>
<dbReference type="PANTHER" id="PTHR34461">
    <property type="entry name" value="EXPRESSED PROTEIN"/>
    <property type="match status" value="1"/>
</dbReference>
<proteinExistence type="predicted"/>
<name>A0A8B8ZW06_PHODC</name>
<reference evidence="3" key="1">
    <citation type="submission" date="2025-08" db="UniProtKB">
        <authorList>
            <consortium name="RefSeq"/>
        </authorList>
    </citation>
    <scope>IDENTIFICATION</scope>
    <source>
        <tissue evidence="3">Young leaves</tissue>
    </source>
</reference>
<dbReference type="GeneID" id="120106635"/>
<dbReference type="Proteomes" id="UP000228380">
    <property type="component" value="Unplaced"/>
</dbReference>
<keyword evidence="1" id="KW-0732">Signal</keyword>
<accession>A0A8B8ZW06</accession>
<dbReference type="OrthoDB" id="775914at2759"/>
<sequence length="423" mass="46727">MIWVESLILVQKVNALVIQLIIQSLRNERKKSNERTRTDIEEFSTTEAYKFYSAESSYTCCGADSHALVKLSHKMQELSSQVKGHTEEATSDSVEISGLIDPEKLTGAPDLGSSKSSLPCSSSLIGLHYADSLSKAAEKCSSFGVEEKLHAAKDEPVEISQLIDEKGQDMEKEDKHDQGIWSISDAVDLISSTTLQAISPTSQEKLCQALNDIDLCDASQLCSHKEAETLLAPERMRTKPKNHNIGSLLSVNEGILRSPDASWKTPCSCMKSSSFLQQAEKAIEFSQRQMHDIENIAMKLLKGLKSMKNIVEETLSLESCSSLPSKFTVDEIRAAADNASELERTTRRWLSMMTKDCNRFCKIMRLAENKEATPPKGVSKKQKKITFADEAGGVLCQVRVFKQQPAPVAVPESDKADVSHVPL</sequence>
<keyword evidence="2" id="KW-1185">Reference proteome</keyword>
<dbReference type="KEGG" id="pda:120106635"/>
<evidence type="ECO:0000313" key="2">
    <source>
        <dbReference type="Proteomes" id="UP000228380"/>
    </source>
</evidence>
<dbReference type="PANTHER" id="PTHR34461:SF2">
    <property type="entry name" value="EXPRESSED PROTEIN"/>
    <property type="match status" value="1"/>
</dbReference>
<gene>
    <name evidence="3" type="primary">LOC120106635</name>
</gene>
<organism evidence="2 3">
    <name type="scientific">Phoenix dactylifera</name>
    <name type="common">Date palm</name>
    <dbReference type="NCBI Taxonomy" id="42345"/>
    <lineage>
        <taxon>Eukaryota</taxon>
        <taxon>Viridiplantae</taxon>
        <taxon>Streptophyta</taxon>
        <taxon>Embryophyta</taxon>
        <taxon>Tracheophyta</taxon>
        <taxon>Spermatophyta</taxon>
        <taxon>Magnoliopsida</taxon>
        <taxon>Liliopsida</taxon>
        <taxon>Arecaceae</taxon>
        <taxon>Coryphoideae</taxon>
        <taxon>Phoeniceae</taxon>
        <taxon>Phoenix</taxon>
    </lineage>
</organism>
<evidence type="ECO:0000313" key="3">
    <source>
        <dbReference type="RefSeq" id="XP_038975559.1"/>
    </source>
</evidence>
<feature type="signal peptide" evidence="1">
    <location>
        <begin position="1"/>
        <end position="15"/>
    </location>
</feature>
<feature type="chain" id="PRO_5033983915" evidence="1">
    <location>
        <begin position="16"/>
        <end position="423"/>
    </location>
</feature>
<dbReference type="AlphaFoldDB" id="A0A8B8ZW06"/>